<dbReference type="SUPFAM" id="SSF55811">
    <property type="entry name" value="Nudix"/>
    <property type="match status" value="1"/>
</dbReference>
<comment type="similarity">
    <text evidence="2">Belongs to the mitochondrion-specific ribosomal protein mL46 family.</text>
</comment>
<organism evidence="11 12">
    <name type="scientific">Cotesia congregata</name>
    <name type="common">Parasitoid wasp</name>
    <name type="synonym">Apanteles congregatus</name>
    <dbReference type="NCBI Taxonomy" id="51543"/>
    <lineage>
        <taxon>Eukaryota</taxon>
        <taxon>Metazoa</taxon>
        <taxon>Ecdysozoa</taxon>
        <taxon>Arthropoda</taxon>
        <taxon>Hexapoda</taxon>
        <taxon>Insecta</taxon>
        <taxon>Pterygota</taxon>
        <taxon>Neoptera</taxon>
        <taxon>Endopterygota</taxon>
        <taxon>Hymenoptera</taxon>
        <taxon>Apocrita</taxon>
        <taxon>Ichneumonoidea</taxon>
        <taxon>Braconidae</taxon>
        <taxon>Microgastrinae</taxon>
        <taxon>Cotesia</taxon>
    </lineage>
</organism>
<evidence type="ECO:0000256" key="4">
    <source>
        <dbReference type="ARBA" id="ARBA00022980"/>
    </source>
</evidence>
<evidence type="ECO:0000256" key="8">
    <source>
        <dbReference type="ARBA" id="ARBA00035534"/>
    </source>
</evidence>
<dbReference type="InterPro" id="IPR000086">
    <property type="entry name" value="NUDIX_hydrolase_dom"/>
</dbReference>
<dbReference type="OrthoDB" id="194611at2759"/>
<reference evidence="11" key="1">
    <citation type="submission" date="2021-04" db="EMBL/GenBank/DDBJ databases">
        <authorList>
            <person name="Chebbi M.A.C M."/>
        </authorList>
    </citation>
    <scope>NUCLEOTIDE SEQUENCE</scope>
</reference>
<name>A0A8J2HFB2_COTCN</name>
<evidence type="ECO:0000256" key="6">
    <source>
        <dbReference type="ARBA" id="ARBA00023274"/>
    </source>
</evidence>
<keyword evidence="12" id="KW-1185">Reference proteome</keyword>
<dbReference type="InterPro" id="IPR040008">
    <property type="entry name" value="Ribosomal_mL46"/>
</dbReference>
<sequence>MLKQSFKFYTCINTLSNQLKCQMSTASREKWDLLSAICVERHPIITAPKTEIEENFQGLLDEIELENSLKCDHELNVENEKRKDEKIKKGMIDLDADVITSMRAQDIEDQGDAELKEFKFASRITEADLKNITSSLERKLDKTLFLCVQQKIDNDNLWLPPQGLREQGENMRQAAERILRKTCGENLSVRIYGNAPMGFYKYVYPKTVRENGTRGAKIFYYLARYVNGNLPSNLKYQWLDRDELKEALPKPVYKSRELTLIRPLELLALAYCLQSLKRGKIFWLWYCLDSRRQHHRKNQLL</sequence>
<evidence type="ECO:0000259" key="9">
    <source>
        <dbReference type="Pfam" id="PF00293"/>
    </source>
</evidence>
<dbReference type="Pfam" id="PF11788">
    <property type="entry name" value="MRP-L46"/>
    <property type="match status" value="1"/>
</dbReference>
<dbReference type="InterPro" id="IPR015797">
    <property type="entry name" value="NUDIX_hydrolase-like_dom_sf"/>
</dbReference>
<feature type="domain" description="Nudix hydrolase" evidence="9">
    <location>
        <begin position="145"/>
        <end position="248"/>
    </location>
</feature>
<evidence type="ECO:0000256" key="7">
    <source>
        <dbReference type="ARBA" id="ARBA00035190"/>
    </source>
</evidence>
<keyword evidence="6" id="KW-0687">Ribonucleoprotein</keyword>
<dbReference type="GO" id="GO:0003735">
    <property type="term" value="F:structural constituent of ribosome"/>
    <property type="evidence" value="ECO:0007669"/>
    <property type="project" value="InterPro"/>
</dbReference>
<evidence type="ECO:0000313" key="11">
    <source>
        <dbReference type="EMBL" id="CAG5094882.1"/>
    </source>
</evidence>
<accession>A0A8J2HFB2</accession>
<evidence type="ECO:0000256" key="1">
    <source>
        <dbReference type="ARBA" id="ARBA00004173"/>
    </source>
</evidence>
<comment type="caution">
    <text evidence="11">The sequence shown here is derived from an EMBL/GenBank/DDBJ whole genome shotgun (WGS) entry which is preliminary data.</text>
</comment>
<dbReference type="PANTHER" id="PTHR13124">
    <property type="entry name" value="39S RIBOSOMAL PROTEIN L46, MITOCHONDRIAL PRECURSOR-RELATED"/>
    <property type="match status" value="1"/>
</dbReference>
<keyword evidence="4" id="KW-0689">Ribosomal protein</keyword>
<evidence type="ECO:0000256" key="3">
    <source>
        <dbReference type="ARBA" id="ARBA00022946"/>
    </source>
</evidence>
<dbReference type="InterPro" id="IPR033650">
    <property type="entry name" value="Ribosomal_mL46_NUDIX"/>
</dbReference>
<evidence type="ECO:0000256" key="2">
    <source>
        <dbReference type="ARBA" id="ARBA00009070"/>
    </source>
</evidence>
<dbReference type="EMBL" id="CAJNRD030001121">
    <property type="protein sequence ID" value="CAG5094882.1"/>
    <property type="molecule type" value="Genomic_DNA"/>
</dbReference>
<protein>
    <recommendedName>
        <fullName evidence="7">Large ribosomal subunit protein mL46</fullName>
    </recommendedName>
    <alternativeName>
        <fullName evidence="8">39S ribosomal protein L46, mitochondrial</fullName>
    </alternativeName>
</protein>
<gene>
    <name evidence="11" type="ORF">HICCMSTLAB_LOCUS7431</name>
</gene>
<evidence type="ECO:0000256" key="5">
    <source>
        <dbReference type="ARBA" id="ARBA00023128"/>
    </source>
</evidence>
<dbReference type="Pfam" id="PF00293">
    <property type="entry name" value="NUDIX"/>
    <property type="match status" value="1"/>
</dbReference>
<evidence type="ECO:0000313" key="12">
    <source>
        <dbReference type="Proteomes" id="UP000786811"/>
    </source>
</evidence>
<dbReference type="GO" id="GO:0005762">
    <property type="term" value="C:mitochondrial large ribosomal subunit"/>
    <property type="evidence" value="ECO:0007669"/>
    <property type="project" value="TreeGrafter"/>
</dbReference>
<dbReference type="PANTHER" id="PTHR13124:SF12">
    <property type="entry name" value="LARGE RIBOSOMAL SUBUNIT PROTEIN ML46"/>
    <property type="match status" value="1"/>
</dbReference>
<proteinExistence type="inferred from homology"/>
<evidence type="ECO:0000259" key="10">
    <source>
        <dbReference type="Pfam" id="PF11788"/>
    </source>
</evidence>
<dbReference type="CDD" id="cd04661">
    <property type="entry name" value="NUDIX_MRP_L46"/>
    <property type="match status" value="1"/>
</dbReference>
<comment type="subcellular location">
    <subcellularLocation>
        <location evidence="1">Mitochondrion</location>
    </subcellularLocation>
</comment>
<dbReference type="Proteomes" id="UP000786811">
    <property type="component" value="Unassembled WGS sequence"/>
</dbReference>
<keyword evidence="5" id="KW-0496">Mitochondrion</keyword>
<dbReference type="InterPro" id="IPR021757">
    <property type="entry name" value="Ribosomal_mL46_N"/>
</dbReference>
<dbReference type="AlphaFoldDB" id="A0A8J2HFB2"/>
<dbReference type="Gene3D" id="3.90.79.10">
    <property type="entry name" value="Nucleoside Triphosphate Pyrophosphohydrolase"/>
    <property type="match status" value="1"/>
</dbReference>
<feature type="domain" description="Large ribosomal subunit protein mL46 N-terminal" evidence="10">
    <location>
        <begin position="31"/>
        <end position="128"/>
    </location>
</feature>
<keyword evidence="3" id="KW-0809">Transit peptide</keyword>